<dbReference type="Proteomes" id="UP001595851">
    <property type="component" value="Unassembled WGS sequence"/>
</dbReference>
<dbReference type="RefSeq" id="WP_379534612.1">
    <property type="nucleotide sequence ID" value="NZ_JBHSBI010000037.1"/>
</dbReference>
<gene>
    <name evidence="1" type="ORF">ACFOY2_46725</name>
</gene>
<sequence length="109" mass="11840">MPDPIAPAVATTSAAAVAAEAATHLDNLREALQTLGLHARLLTQDDRLPRLRVINPKATTMSEIISVAQRHDRWLFCWSWNEPITEVAHLATAAERIGHVLAATFPNAA</sequence>
<reference evidence="2" key="1">
    <citation type="journal article" date="2019" name="Int. J. Syst. Evol. Microbiol.">
        <title>The Global Catalogue of Microorganisms (GCM) 10K type strain sequencing project: providing services to taxonomists for standard genome sequencing and annotation.</title>
        <authorList>
            <consortium name="The Broad Institute Genomics Platform"/>
            <consortium name="The Broad Institute Genome Sequencing Center for Infectious Disease"/>
            <person name="Wu L."/>
            <person name="Ma J."/>
        </authorList>
    </citation>
    <scope>NUCLEOTIDE SEQUENCE [LARGE SCALE GENOMIC DNA]</scope>
    <source>
        <strain evidence="2">TBRC 1276</strain>
    </source>
</reference>
<evidence type="ECO:0000313" key="2">
    <source>
        <dbReference type="Proteomes" id="UP001595851"/>
    </source>
</evidence>
<accession>A0ABV8GPK1</accession>
<comment type="caution">
    <text evidence="1">The sequence shown here is derived from an EMBL/GenBank/DDBJ whole genome shotgun (WGS) entry which is preliminary data.</text>
</comment>
<keyword evidence="2" id="KW-1185">Reference proteome</keyword>
<dbReference type="EMBL" id="JBHSBI010000037">
    <property type="protein sequence ID" value="MFC4014786.1"/>
    <property type="molecule type" value="Genomic_DNA"/>
</dbReference>
<name>A0ABV8GPK1_9ACTN</name>
<proteinExistence type="predicted"/>
<protein>
    <submittedName>
        <fullName evidence="1">Uncharacterized protein</fullName>
    </submittedName>
</protein>
<organism evidence="1 2">
    <name type="scientific">Nonomuraea purpurea</name>
    <dbReference type="NCBI Taxonomy" id="1849276"/>
    <lineage>
        <taxon>Bacteria</taxon>
        <taxon>Bacillati</taxon>
        <taxon>Actinomycetota</taxon>
        <taxon>Actinomycetes</taxon>
        <taxon>Streptosporangiales</taxon>
        <taxon>Streptosporangiaceae</taxon>
        <taxon>Nonomuraea</taxon>
    </lineage>
</organism>
<evidence type="ECO:0000313" key="1">
    <source>
        <dbReference type="EMBL" id="MFC4014786.1"/>
    </source>
</evidence>